<dbReference type="InterPro" id="IPR037215">
    <property type="entry name" value="GUN4-like_sf"/>
</dbReference>
<dbReference type="InterPro" id="IPR008629">
    <property type="entry name" value="GUN4-like"/>
</dbReference>
<dbReference type="GO" id="GO:0046906">
    <property type="term" value="F:tetrapyrrole binding"/>
    <property type="evidence" value="ECO:0007669"/>
    <property type="project" value="TreeGrafter"/>
</dbReference>
<evidence type="ECO:0000259" key="1">
    <source>
        <dbReference type="Pfam" id="PF05419"/>
    </source>
</evidence>
<accession>A0A1Z1MID7</accession>
<reference evidence="2" key="1">
    <citation type="journal article" date="2017" name="J. Phycol.">
        <title>Analysis of chloroplast genomes and a supermatrix inform reclassification of the Rhodomelaceae (Rhodophyta).</title>
        <authorList>
            <person name="Diaz-Tapia P."/>
            <person name="Maggs C.A."/>
            <person name="West J.A."/>
            <person name="Verbruggen H."/>
        </authorList>
    </citation>
    <scope>NUCLEOTIDE SEQUENCE</scope>
    <source>
        <strain evidence="2">PD899</strain>
    </source>
</reference>
<dbReference type="AlphaFoldDB" id="A0A1Z1MID7"/>
<name>A0A1Z1MID7_9FLOR</name>
<sequence>MKVEQIDQVNFEKKINYIFEKESFIVSKKTKALINEVLENSIKVKFIINIIVDRIYLKQNNPNILDGFIYQKIVNEGNNESKKELIQYFPNGLMSIKTNTNINYKVLENLLVNQTFQEADKITQEYLCKLVSNQTKQEKKWLYFTDIQFLSQKDLYTIDLLWRIYSQGKFGFSVQKKLWIKSETKWDDLWEKIKWTNNGVITRYPTEFIWTIDAPEGHLPLFNQLRGTQTLACLFKKIEW</sequence>
<dbReference type="Pfam" id="PF05419">
    <property type="entry name" value="GUN4"/>
    <property type="match status" value="1"/>
</dbReference>
<evidence type="ECO:0000313" key="2">
    <source>
        <dbReference type="EMBL" id="ARW65504.1"/>
    </source>
</evidence>
<gene>
    <name evidence="2" type="primary">ycf53</name>
</gene>
<proteinExistence type="predicted"/>
<dbReference type="GeneID" id="33358494"/>
<dbReference type="CDD" id="cd16383">
    <property type="entry name" value="GUN4"/>
    <property type="match status" value="1"/>
</dbReference>
<keyword evidence="2" id="KW-0934">Plastid</keyword>
<dbReference type="SUPFAM" id="SSF140869">
    <property type="entry name" value="GUN4-like"/>
    <property type="match status" value="1"/>
</dbReference>
<keyword evidence="2" id="KW-0150">Chloroplast</keyword>
<organism evidence="2">
    <name type="scientific">Polysiphonia scopulorum</name>
    <dbReference type="NCBI Taxonomy" id="257860"/>
    <lineage>
        <taxon>Eukaryota</taxon>
        <taxon>Rhodophyta</taxon>
        <taxon>Florideophyceae</taxon>
        <taxon>Rhodymeniophycidae</taxon>
        <taxon>Ceramiales</taxon>
        <taxon>Rhodomelaceae</taxon>
        <taxon>Polysiphonioideae</taxon>
        <taxon>Polysiphonia</taxon>
    </lineage>
</organism>
<dbReference type="Gene3D" id="1.25.40.620">
    <property type="match status" value="1"/>
</dbReference>
<dbReference type="Gene3D" id="1.10.10.1770">
    <property type="entry name" value="Gun4-like"/>
    <property type="match status" value="1"/>
</dbReference>
<dbReference type="EMBL" id="MF101438">
    <property type="protein sequence ID" value="ARW65504.1"/>
    <property type="molecule type" value="Genomic_DNA"/>
</dbReference>
<protein>
    <recommendedName>
        <fullName evidence="1">GUN4-like domain-containing protein</fullName>
    </recommendedName>
</protein>
<geneLocation type="chloroplast" evidence="2"/>
<dbReference type="PANTHER" id="PTHR34800:SF1">
    <property type="entry name" value="TETRAPYRROLE-BINDING PROTEIN, CHLOROPLASTIC"/>
    <property type="match status" value="1"/>
</dbReference>
<feature type="domain" description="GUN4-like" evidence="1">
    <location>
        <begin position="98"/>
        <end position="236"/>
    </location>
</feature>
<dbReference type="PANTHER" id="PTHR34800">
    <property type="entry name" value="TETRAPYRROLE-BINDING PROTEIN, CHLOROPLASTIC"/>
    <property type="match status" value="1"/>
</dbReference>
<dbReference type="RefSeq" id="YP_009396318.1">
    <property type="nucleotide sequence ID" value="NC_035282.1"/>
</dbReference>